<dbReference type="GeneID" id="85225506"/>
<keyword evidence="3" id="KW-0472">Membrane</keyword>
<keyword evidence="3" id="KW-0812">Transmembrane</keyword>
<organism evidence="5 6">
    <name type="scientific">Malassezia japonica</name>
    <dbReference type="NCBI Taxonomy" id="223818"/>
    <lineage>
        <taxon>Eukaryota</taxon>
        <taxon>Fungi</taxon>
        <taxon>Dikarya</taxon>
        <taxon>Basidiomycota</taxon>
        <taxon>Ustilaginomycotina</taxon>
        <taxon>Malasseziomycetes</taxon>
        <taxon>Malasseziales</taxon>
        <taxon>Malasseziaceae</taxon>
        <taxon>Malassezia</taxon>
    </lineage>
</organism>
<dbReference type="RefSeq" id="XP_060121789.1">
    <property type="nucleotide sequence ID" value="XM_060265806.1"/>
</dbReference>
<dbReference type="PANTHER" id="PTHR21027">
    <property type="entry name" value="TRNA-SPLICING ENDONUCLEASE SUBUNIT SEN54"/>
    <property type="match status" value="1"/>
</dbReference>
<name>A0AAF0J9L6_9BASI</name>
<comment type="similarity">
    <text evidence="1">Belongs to the SEN54 family.</text>
</comment>
<dbReference type="Proteomes" id="UP001217754">
    <property type="component" value="Chromosome 2"/>
</dbReference>
<dbReference type="GO" id="GO:0000214">
    <property type="term" value="C:tRNA-intron endonuclease complex"/>
    <property type="evidence" value="ECO:0007669"/>
    <property type="project" value="TreeGrafter"/>
</dbReference>
<evidence type="ECO:0000313" key="6">
    <source>
        <dbReference type="Proteomes" id="UP001217754"/>
    </source>
</evidence>
<accession>A0AAF0J9L6</accession>
<feature type="domain" description="tRNA-splicing endonuclease subunit Sen54 N-terminal" evidence="4">
    <location>
        <begin position="65"/>
        <end position="139"/>
    </location>
</feature>
<gene>
    <name evidence="5" type="primary">SEN54</name>
    <name evidence="5" type="ORF">MJAP1_001857</name>
</gene>
<keyword evidence="5" id="KW-0540">Nuclease</keyword>
<dbReference type="GO" id="GO:0000379">
    <property type="term" value="P:tRNA-type intron splice site recognition and cleavage"/>
    <property type="evidence" value="ECO:0007669"/>
    <property type="project" value="TreeGrafter"/>
</dbReference>
<dbReference type="InterPro" id="IPR024337">
    <property type="entry name" value="tRNA_splic_suSen54"/>
</dbReference>
<protein>
    <submittedName>
        <fullName evidence="5">tRNA-splicing endonuclease subunit sen54</fullName>
    </submittedName>
</protein>
<evidence type="ECO:0000256" key="2">
    <source>
        <dbReference type="ARBA" id="ARBA00022694"/>
    </source>
</evidence>
<sequence length="463" mass="51612">MDAPREESDGEEDMPDYRVLAALAQRHKAGAGDAPSIPKRGEKDFEPTGFGGQNKALGQSRAALFSAISTERAHSSKTLSTATWDPVFERAFVHTQRGQSCTHVGVTERRRVGEKTATHLELFPEEAVYLVERGALDCRMTRTPGCVPSEDAHAECIPLSAAQAYAQLLGRDGSTLARYQIYAYLKRLGYIVQRADQIDRLRKGPDAPPPRYARQRRLLQTLYGCLLAVLCKLYAPLRYLLRLVQKRLRMRASPRGLLGISAHDSFDRVFDTLQIVPTGAAHASGNAALRPFFYAWRPATHYKRTDPPPPEFRIVVLETDAHPMLRLGDFETLFSHIPLPAADASLASADDKRLQEIREQNRRAYGKQRRPLRRAPSSRPAHVASLLGRVLALIRMLGAVLLRVARRCGVARRAPYRPPGNVYLPLKSGRRNVVVAIVDQGTMSLLRFGEAEFTEWRLAGAPN</sequence>
<dbReference type="InterPro" id="IPR024336">
    <property type="entry name" value="tRNA_splic_suSen54_N"/>
</dbReference>
<evidence type="ECO:0000313" key="5">
    <source>
        <dbReference type="EMBL" id="WFD38892.1"/>
    </source>
</evidence>
<reference evidence="5" key="1">
    <citation type="submission" date="2023-03" db="EMBL/GenBank/DDBJ databases">
        <title>Mating type loci evolution in Malassezia.</title>
        <authorList>
            <person name="Coelho M.A."/>
        </authorList>
    </citation>
    <scope>NUCLEOTIDE SEQUENCE</scope>
    <source>
        <strain evidence="5">CBS 9431</strain>
    </source>
</reference>
<keyword evidence="6" id="KW-1185">Reference proteome</keyword>
<feature type="transmembrane region" description="Helical" evidence="3">
    <location>
        <begin position="221"/>
        <end position="241"/>
    </location>
</feature>
<keyword evidence="2" id="KW-0819">tRNA processing</keyword>
<evidence type="ECO:0000256" key="3">
    <source>
        <dbReference type="SAM" id="Phobius"/>
    </source>
</evidence>
<dbReference type="EMBL" id="CP119959">
    <property type="protein sequence ID" value="WFD38892.1"/>
    <property type="molecule type" value="Genomic_DNA"/>
</dbReference>
<dbReference type="PANTHER" id="PTHR21027:SF1">
    <property type="entry name" value="TRNA-SPLICING ENDONUCLEASE SUBUNIT SEN54"/>
    <property type="match status" value="1"/>
</dbReference>
<evidence type="ECO:0000259" key="4">
    <source>
        <dbReference type="Pfam" id="PF12928"/>
    </source>
</evidence>
<keyword evidence="3" id="KW-1133">Transmembrane helix</keyword>
<evidence type="ECO:0000256" key="1">
    <source>
        <dbReference type="ARBA" id="ARBA00005736"/>
    </source>
</evidence>
<dbReference type="AlphaFoldDB" id="A0AAF0J9L6"/>
<dbReference type="Pfam" id="PF12928">
    <property type="entry name" value="tRNA_int_end_N2"/>
    <property type="match status" value="1"/>
</dbReference>
<keyword evidence="5" id="KW-0378">Hydrolase</keyword>
<dbReference type="GO" id="GO:0004519">
    <property type="term" value="F:endonuclease activity"/>
    <property type="evidence" value="ECO:0007669"/>
    <property type="project" value="UniProtKB-KW"/>
</dbReference>
<proteinExistence type="inferred from homology"/>
<keyword evidence="5" id="KW-0255">Endonuclease</keyword>